<gene>
    <name evidence="2" type="ORF">B0H65DRAFT_458348</name>
</gene>
<dbReference type="AlphaFoldDB" id="A0AAE0JKY6"/>
<dbReference type="RefSeq" id="XP_062684879.1">
    <property type="nucleotide sequence ID" value="XM_062826401.1"/>
</dbReference>
<comment type="caution">
    <text evidence="2">The sequence shown here is derived from an EMBL/GenBank/DDBJ whole genome shotgun (WGS) entry which is preliminary data.</text>
</comment>
<evidence type="ECO:0000313" key="3">
    <source>
        <dbReference type="Proteomes" id="UP001278500"/>
    </source>
</evidence>
<feature type="transmembrane region" description="Helical" evidence="1">
    <location>
        <begin position="25"/>
        <end position="44"/>
    </location>
</feature>
<name>A0AAE0JKY6_9PEZI</name>
<dbReference type="Proteomes" id="UP001278500">
    <property type="component" value="Unassembled WGS sequence"/>
</dbReference>
<accession>A0AAE0JKY6</accession>
<evidence type="ECO:0000313" key="2">
    <source>
        <dbReference type="EMBL" id="KAK3351584.1"/>
    </source>
</evidence>
<organism evidence="2 3">
    <name type="scientific">Neurospora tetraspora</name>
    <dbReference type="NCBI Taxonomy" id="94610"/>
    <lineage>
        <taxon>Eukaryota</taxon>
        <taxon>Fungi</taxon>
        <taxon>Dikarya</taxon>
        <taxon>Ascomycota</taxon>
        <taxon>Pezizomycotina</taxon>
        <taxon>Sordariomycetes</taxon>
        <taxon>Sordariomycetidae</taxon>
        <taxon>Sordariales</taxon>
        <taxon>Sordariaceae</taxon>
        <taxon>Neurospora</taxon>
    </lineage>
</organism>
<keyword evidence="3" id="KW-1185">Reference proteome</keyword>
<reference evidence="2" key="2">
    <citation type="submission" date="2023-06" db="EMBL/GenBank/DDBJ databases">
        <authorList>
            <consortium name="Lawrence Berkeley National Laboratory"/>
            <person name="Haridas S."/>
            <person name="Hensen N."/>
            <person name="Bonometti L."/>
            <person name="Westerberg I."/>
            <person name="Brannstrom I.O."/>
            <person name="Guillou S."/>
            <person name="Cros-Aarteil S."/>
            <person name="Calhoun S."/>
            <person name="Kuo A."/>
            <person name="Mondo S."/>
            <person name="Pangilinan J."/>
            <person name="Riley R."/>
            <person name="Labutti K."/>
            <person name="Andreopoulos B."/>
            <person name="Lipzen A."/>
            <person name="Chen C."/>
            <person name="Yanf M."/>
            <person name="Daum C."/>
            <person name="Ng V."/>
            <person name="Clum A."/>
            <person name="Steindorff A."/>
            <person name="Ohm R."/>
            <person name="Martin F."/>
            <person name="Silar P."/>
            <person name="Natvig D."/>
            <person name="Lalanne C."/>
            <person name="Gautier V."/>
            <person name="Ament-Velasquez S.L."/>
            <person name="Kruys A."/>
            <person name="Hutchinson M.I."/>
            <person name="Powell A.J."/>
            <person name="Barry K."/>
            <person name="Miller A.N."/>
            <person name="Grigoriev I.V."/>
            <person name="Debuchy R."/>
            <person name="Gladieux P."/>
            <person name="Thoren M.H."/>
            <person name="Johannesson H."/>
        </authorList>
    </citation>
    <scope>NUCLEOTIDE SEQUENCE</scope>
    <source>
        <strain evidence="2">CBS 560.94</strain>
    </source>
</reference>
<dbReference type="EMBL" id="JAUEPP010000002">
    <property type="protein sequence ID" value="KAK3351584.1"/>
    <property type="molecule type" value="Genomic_DNA"/>
</dbReference>
<keyword evidence="1" id="KW-0812">Transmembrane</keyword>
<keyword evidence="1" id="KW-0472">Membrane</keyword>
<reference evidence="2" key="1">
    <citation type="journal article" date="2023" name="Mol. Phylogenet. Evol.">
        <title>Genome-scale phylogeny and comparative genomics of the fungal order Sordariales.</title>
        <authorList>
            <person name="Hensen N."/>
            <person name="Bonometti L."/>
            <person name="Westerberg I."/>
            <person name="Brannstrom I.O."/>
            <person name="Guillou S."/>
            <person name="Cros-Aarteil S."/>
            <person name="Calhoun S."/>
            <person name="Haridas S."/>
            <person name="Kuo A."/>
            <person name="Mondo S."/>
            <person name="Pangilinan J."/>
            <person name="Riley R."/>
            <person name="LaButti K."/>
            <person name="Andreopoulos B."/>
            <person name="Lipzen A."/>
            <person name="Chen C."/>
            <person name="Yan M."/>
            <person name="Daum C."/>
            <person name="Ng V."/>
            <person name="Clum A."/>
            <person name="Steindorff A."/>
            <person name="Ohm R.A."/>
            <person name="Martin F."/>
            <person name="Silar P."/>
            <person name="Natvig D.O."/>
            <person name="Lalanne C."/>
            <person name="Gautier V."/>
            <person name="Ament-Velasquez S.L."/>
            <person name="Kruys A."/>
            <person name="Hutchinson M.I."/>
            <person name="Powell A.J."/>
            <person name="Barry K."/>
            <person name="Miller A.N."/>
            <person name="Grigoriev I.V."/>
            <person name="Debuchy R."/>
            <person name="Gladieux P."/>
            <person name="Hiltunen Thoren M."/>
            <person name="Johannesson H."/>
        </authorList>
    </citation>
    <scope>NUCLEOTIDE SEQUENCE</scope>
    <source>
        <strain evidence="2">CBS 560.94</strain>
    </source>
</reference>
<protein>
    <submittedName>
        <fullName evidence="2">Uncharacterized protein</fullName>
    </submittedName>
</protein>
<dbReference type="GeneID" id="87863555"/>
<sequence length="139" mass="15879">MYVRKLTNQYHHQPSFSTQQLPTYLPTYLFPIALSPLSVLFRVLRYSISRAGRAHSYEIPRQIDDAFVYLTAVMPLTICPLTLHSHTHTPLHLSAHSLWNHSCSPSRNSSAPPPIITKLTRSMMEHCDLFLIPIPCDRG</sequence>
<keyword evidence="1" id="KW-1133">Transmembrane helix</keyword>
<proteinExistence type="predicted"/>
<evidence type="ECO:0000256" key="1">
    <source>
        <dbReference type="SAM" id="Phobius"/>
    </source>
</evidence>